<sequence>MEHQYALTSASSVKSKGTVSPSLILCFVEKRKASQASSAAQPTLQELSRNCYCLLQIVKTHLSLSQASSSLSFVLQALALNPI</sequence>
<proteinExistence type="predicted"/>
<dbReference type="AlphaFoldDB" id="A0AAE1DXG6"/>
<reference evidence="1" key="1">
    <citation type="journal article" date="2023" name="G3 (Bethesda)">
        <title>A reference genome for the long-term kleptoplast-retaining sea slug Elysia crispata morphotype clarki.</title>
        <authorList>
            <person name="Eastman K.E."/>
            <person name="Pendleton A.L."/>
            <person name="Shaikh M.A."/>
            <person name="Suttiyut T."/>
            <person name="Ogas R."/>
            <person name="Tomko P."/>
            <person name="Gavelis G."/>
            <person name="Widhalm J.R."/>
            <person name="Wisecaver J.H."/>
        </authorList>
    </citation>
    <scope>NUCLEOTIDE SEQUENCE</scope>
    <source>
        <strain evidence="1">ECLA1</strain>
    </source>
</reference>
<organism evidence="1 2">
    <name type="scientific">Elysia crispata</name>
    <name type="common">lettuce slug</name>
    <dbReference type="NCBI Taxonomy" id="231223"/>
    <lineage>
        <taxon>Eukaryota</taxon>
        <taxon>Metazoa</taxon>
        <taxon>Spiralia</taxon>
        <taxon>Lophotrochozoa</taxon>
        <taxon>Mollusca</taxon>
        <taxon>Gastropoda</taxon>
        <taxon>Heterobranchia</taxon>
        <taxon>Euthyneura</taxon>
        <taxon>Panpulmonata</taxon>
        <taxon>Sacoglossa</taxon>
        <taxon>Placobranchoidea</taxon>
        <taxon>Plakobranchidae</taxon>
        <taxon>Elysia</taxon>
    </lineage>
</organism>
<dbReference type="EMBL" id="JAWDGP010001951">
    <property type="protein sequence ID" value="KAK3786661.1"/>
    <property type="molecule type" value="Genomic_DNA"/>
</dbReference>
<evidence type="ECO:0000313" key="2">
    <source>
        <dbReference type="Proteomes" id="UP001283361"/>
    </source>
</evidence>
<protein>
    <submittedName>
        <fullName evidence="1">Uncharacterized protein</fullName>
    </submittedName>
</protein>
<name>A0AAE1DXG6_9GAST</name>
<comment type="caution">
    <text evidence="1">The sequence shown here is derived from an EMBL/GenBank/DDBJ whole genome shotgun (WGS) entry which is preliminary data.</text>
</comment>
<accession>A0AAE1DXG6</accession>
<keyword evidence="2" id="KW-1185">Reference proteome</keyword>
<dbReference type="Proteomes" id="UP001283361">
    <property type="component" value="Unassembled WGS sequence"/>
</dbReference>
<gene>
    <name evidence="1" type="ORF">RRG08_027617</name>
</gene>
<evidence type="ECO:0000313" key="1">
    <source>
        <dbReference type="EMBL" id="KAK3786661.1"/>
    </source>
</evidence>